<reference evidence="1 2" key="1">
    <citation type="submission" date="2015-07" db="EMBL/GenBank/DDBJ databases">
        <title>Genome sequencing of Kibdelosporangium phytohabitans.</title>
        <authorList>
            <person name="Qin S."/>
            <person name="Xing K."/>
        </authorList>
    </citation>
    <scope>NUCLEOTIDE SEQUENCE [LARGE SCALE GENOMIC DNA]</scope>
    <source>
        <strain evidence="1 2">KLBMP1111</strain>
    </source>
</reference>
<organism evidence="1 2">
    <name type="scientific">Kibdelosporangium phytohabitans</name>
    <dbReference type="NCBI Taxonomy" id="860235"/>
    <lineage>
        <taxon>Bacteria</taxon>
        <taxon>Bacillati</taxon>
        <taxon>Actinomycetota</taxon>
        <taxon>Actinomycetes</taxon>
        <taxon>Pseudonocardiales</taxon>
        <taxon>Pseudonocardiaceae</taxon>
        <taxon>Kibdelosporangium</taxon>
    </lineage>
</organism>
<evidence type="ECO:0000313" key="1">
    <source>
        <dbReference type="EMBL" id="ALG13378.1"/>
    </source>
</evidence>
<dbReference type="Proteomes" id="UP000063699">
    <property type="component" value="Chromosome"/>
</dbReference>
<dbReference type="RefSeq" id="WP_054295267.1">
    <property type="nucleotide sequence ID" value="NZ_CP012752.1"/>
</dbReference>
<protein>
    <submittedName>
        <fullName evidence="1">Uncharacterized protein</fullName>
    </submittedName>
</protein>
<name>A0A0N9IAI8_9PSEU</name>
<gene>
    <name evidence="1" type="ORF">AOZ06_46780</name>
</gene>
<keyword evidence="2" id="KW-1185">Reference proteome</keyword>
<proteinExistence type="predicted"/>
<sequence length="204" mass="24091">MVASVDLVTEFERAWADPRNTAIDLPPVDVNKVLRDRYDVDRDLVYTRTMMWDMETRKASAPDFYIPSVVRPGSARKWPSEDPDRFTRASQQRLWLDPDEFGLIIEHVQLGRAEQSIWFIGDTGHTTPDGHELVADRRQPLFHVRHWVDGDENEPLNRWRILHLTNRPDQQTIDFFAELGQNPYLRDFIEVHIREVLGYRLTRK</sequence>
<evidence type="ECO:0000313" key="2">
    <source>
        <dbReference type="Proteomes" id="UP000063699"/>
    </source>
</evidence>
<accession>A0A0N9IAI8</accession>
<dbReference type="KEGG" id="kphy:AOZ06_46780"/>
<dbReference type="OrthoDB" id="255603at2"/>
<dbReference type="EMBL" id="CP012752">
    <property type="protein sequence ID" value="ALG13378.1"/>
    <property type="molecule type" value="Genomic_DNA"/>
</dbReference>
<dbReference type="AlphaFoldDB" id="A0A0N9IAI8"/>